<organism evidence="1 2">
    <name type="scientific">Marasmiellus scandens</name>
    <dbReference type="NCBI Taxonomy" id="2682957"/>
    <lineage>
        <taxon>Eukaryota</taxon>
        <taxon>Fungi</taxon>
        <taxon>Dikarya</taxon>
        <taxon>Basidiomycota</taxon>
        <taxon>Agaricomycotina</taxon>
        <taxon>Agaricomycetes</taxon>
        <taxon>Agaricomycetidae</taxon>
        <taxon>Agaricales</taxon>
        <taxon>Marasmiineae</taxon>
        <taxon>Omphalotaceae</taxon>
        <taxon>Marasmiellus</taxon>
    </lineage>
</organism>
<dbReference type="EMBL" id="JBANRG010000141">
    <property type="protein sequence ID" value="KAK7433759.1"/>
    <property type="molecule type" value="Genomic_DNA"/>
</dbReference>
<protein>
    <submittedName>
        <fullName evidence="1">Uncharacterized protein</fullName>
    </submittedName>
</protein>
<reference evidence="1 2" key="1">
    <citation type="submission" date="2024-01" db="EMBL/GenBank/DDBJ databases">
        <title>A draft genome for the cacao thread blight pathogen Marasmiellus scandens.</title>
        <authorList>
            <person name="Baruah I.K."/>
            <person name="Leung J."/>
            <person name="Bukari Y."/>
            <person name="Amoako-Attah I."/>
            <person name="Meinhardt L.W."/>
            <person name="Bailey B.A."/>
            <person name="Cohen S.P."/>
        </authorList>
    </citation>
    <scope>NUCLEOTIDE SEQUENCE [LARGE SCALE GENOMIC DNA]</scope>
    <source>
        <strain evidence="1 2">GH-19</strain>
    </source>
</reference>
<proteinExistence type="predicted"/>
<accession>A0ABR1IL61</accession>
<evidence type="ECO:0000313" key="1">
    <source>
        <dbReference type="EMBL" id="KAK7433759.1"/>
    </source>
</evidence>
<comment type="caution">
    <text evidence="1">The sequence shown here is derived from an EMBL/GenBank/DDBJ whole genome shotgun (WGS) entry which is preliminary data.</text>
</comment>
<keyword evidence="2" id="KW-1185">Reference proteome</keyword>
<dbReference type="Proteomes" id="UP001498398">
    <property type="component" value="Unassembled WGS sequence"/>
</dbReference>
<evidence type="ECO:0000313" key="2">
    <source>
        <dbReference type="Proteomes" id="UP001498398"/>
    </source>
</evidence>
<name>A0ABR1IL61_9AGAR</name>
<sequence>MTTTLTSTAPHPQEPIPYLFGMALTFEQLNMLASHYLGDNFVQNICLGDPAYAFERTWEANGIDNVIVEIPGKDSALRKSEIRTCNEDMVQIRKARYLEEGIGGQYNMAWQPRATRTGVALPEDVSHNPGYEERI</sequence>
<gene>
    <name evidence="1" type="ORF">VKT23_020586</name>
</gene>